<feature type="domain" description="Radical SAM core" evidence="9">
    <location>
        <begin position="50"/>
        <end position="272"/>
    </location>
</feature>
<keyword evidence="3" id="KW-0479">Metal-binding</keyword>
<feature type="binding site" evidence="7">
    <location>
        <position position="68"/>
    </location>
    <ligand>
        <name>[4Fe-4S] cluster</name>
        <dbReference type="ChEBI" id="CHEBI:49883"/>
        <note>4Fe-4S-S-AdoMet</note>
    </ligand>
</feature>
<evidence type="ECO:0000256" key="6">
    <source>
        <dbReference type="ARBA" id="ARBA00034078"/>
    </source>
</evidence>
<keyword evidence="11" id="KW-1185">Reference proteome</keyword>
<comment type="cofactor">
    <cofactor evidence="7">
        <name>[4Fe-4S] cluster</name>
        <dbReference type="ChEBI" id="CHEBI:49883"/>
    </cofactor>
    <text evidence="7">Binds 1 [4Fe-4S] cluster. The cluster is coordinated with 3 cysteines and an exchangeable S-adenosyl-L-methionine.</text>
</comment>
<gene>
    <name evidence="10" type="primary">bioB_1</name>
    <name evidence="10" type="ORF">DEAC_c05420</name>
</gene>
<feature type="binding site" evidence="8">
    <location>
        <position position="184"/>
    </location>
    <ligand>
        <name>S-adenosyl-L-methionine</name>
        <dbReference type="ChEBI" id="CHEBI:59789"/>
    </ligand>
</feature>
<dbReference type="PROSITE" id="PS51918">
    <property type="entry name" value="RADICAL_SAM"/>
    <property type="match status" value="1"/>
</dbReference>
<dbReference type="PIRSF" id="PIRSF004762">
    <property type="entry name" value="CHP00423"/>
    <property type="match status" value="1"/>
</dbReference>
<evidence type="ECO:0000256" key="4">
    <source>
        <dbReference type="ARBA" id="ARBA00023004"/>
    </source>
</evidence>
<protein>
    <submittedName>
        <fullName evidence="10">Biotin synthase</fullName>
        <ecNumber evidence="10">2.8.1.6</ecNumber>
    </submittedName>
</protein>
<dbReference type="InterPro" id="IPR006638">
    <property type="entry name" value="Elp3/MiaA/NifB-like_rSAM"/>
</dbReference>
<dbReference type="InterPro" id="IPR007197">
    <property type="entry name" value="rSAM"/>
</dbReference>
<evidence type="ECO:0000313" key="11">
    <source>
        <dbReference type="Proteomes" id="UP000036356"/>
    </source>
</evidence>
<dbReference type="GO" id="GO:0051539">
    <property type="term" value="F:4 iron, 4 sulfur cluster binding"/>
    <property type="evidence" value="ECO:0007669"/>
    <property type="project" value="UniProtKB-KW"/>
</dbReference>
<dbReference type="GO" id="GO:0042364">
    <property type="term" value="P:water-soluble vitamin biosynthetic process"/>
    <property type="evidence" value="ECO:0007669"/>
    <property type="project" value="UniProtKB-ARBA"/>
</dbReference>
<evidence type="ECO:0000256" key="5">
    <source>
        <dbReference type="ARBA" id="ARBA00023014"/>
    </source>
</evidence>
<dbReference type="NCBIfam" id="TIGR03956">
    <property type="entry name" value="rSAM_HydE"/>
    <property type="match status" value="1"/>
</dbReference>
<dbReference type="SMART" id="SM00729">
    <property type="entry name" value="Elp3"/>
    <property type="match status" value="1"/>
</dbReference>
<dbReference type="InterPro" id="IPR058240">
    <property type="entry name" value="rSAM_sf"/>
</dbReference>
<dbReference type="EC" id="2.8.1.6" evidence="10"/>
<dbReference type="SFLD" id="SFLDF00348">
    <property type="entry name" value="FeFe_hydrogenase_maturase_(Hyd"/>
    <property type="match status" value="1"/>
</dbReference>
<dbReference type="Pfam" id="PF04055">
    <property type="entry name" value="Radical_SAM"/>
    <property type="match status" value="1"/>
</dbReference>
<dbReference type="InterPro" id="IPR034422">
    <property type="entry name" value="HydE/PylB-like"/>
</dbReference>
<name>A0A0J1FV65_9FIRM</name>
<dbReference type="SMART" id="SM00876">
    <property type="entry name" value="BATS"/>
    <property type="match status" value="1"/>
</dbReference>
<evidence type="ECO:0000256" key="7">
    <source>
        <dbReference type="PIRSR" id="PIRSR004762-1"/>
    </source>
</evidence>
<sequence>MTMHNLIEKAYQTNDLSKEEIIALIETIKPEEREILYKRALKTKQKYYGNKVYLRGLIEFSNICRQDCLYCGLRASNTKVERYRLTPGEILACCDKGYELGYRTFVLQSGEDLWYTVEILSELIRQIKKRYDQEVAVTLSIGERGAETYQSLFASGADRFLMRHETATEELYESLHPTMSFTNRRACLNALKEIGYQVGAGFMVGLPGQTPADLAEDLHYLKELHPDMIGIGPFIPHSETPLGKEKGGTVDDTLVMVALARLLVPDSLIPATTALGTLHPLGREMALQAGANVVMPIITPTSVRKQYALYENKICGDDHPEDCRYCIERRIQAVGQEVDLGKGDSWKFIVGSL</sequence>
<accession>A0A0J1FV65</accession>
<proteinExistence type="predicted"/>
<keyword evidence="10" id="KW-0808">Transferase</keyword>
<dbReference type="InterPro" id="IPR010722">
    <property type="entry name" value="BATS_dom"/>
</dbReference>
<dbReference type="PANTHER" id="PTHR43726:SF1">
    <property type="entry name" value="BIOTIN SYNTHASE"/>
    <property type="match status" value="1"/>
</dbReference>
<feature type="binding site" evidence="8">
    <location>
        <position position="165"/>
    </location>
    <ligand>
        <name>S-adenosyl-L-methionine</name>
        <dbReference type="ChEBI" id="CHEBI:59789"/>
    </ligand>
</feature>
<dbReference type="Proteomes" id="UP000036356">
    <property type="component" value="Unassembled WGS sequence"/>
</dbReference>
<dbReference type="GO" id="GO:0004076">
    <property type="term" value="F:biotin synthase activity"/>
    <property type="evidence" value="ECO:0007669"/>
    <property type="project" value="UniProtKB-EC"/>
</dbReference>
<dbReference type="InterPro" id="IPR024021">
    <property type="entry name" value="FeFe-hyd_HydE_rSAM"/>
</dbReference>
<evidence type="ECO:0000256" key="2">
    <source>
        <dbReference type="ARBA" id="ARBA00022691"/>
    </source>
</evidence>
<keyword evidence="2 7" id="KW-0949">S-adenosyl-L-methionine</keyword>
<feature type="binding site" evidence="7">
    <location>
        <position position="64"/>
    </location>
    <ligand>
        <name>[4Fe-4S] cluster</name>
        <dbReference type="ChEBI" id="CHEBI:49883"/>
        <note>4Fe-4S-S-AdoMet</note>
    </ligand>
</feature>
<keyword evidence="5 7" id="KW-0411">Iron-sulfur</keyword>
<dbReference type="STRING" id="476652.DEAC_c05420"/>
<dbReference type="GO" id="GO:0044272">
    <property type="term" value="P:sulfur compound biosynthetic process"/>
    <property type="evidence" value="ECO:0007669"/>
    <property type="project" value="UniProtKB-ARBA"/>
</dbReference>
<dbReference type="PATRIC" id="fig|476652.3.peg.549"/>
<feature type="binding site" evidence="8">
    <location>
        <position position="140"/>
    </location>
    <ligand>
        <name>(3R)-3-methyl-D-ornithine</name>
        <dbReference type="ChEBI" id="CHEBI:64642"/>
    </ligand>
</feature>
<keyword evidence="4 7" id="KW-0408">Iron</keyword>
<evidence type="ECO:0000256" key="3">
    <source>
        <dbReference type="ARBA" id="ARBA00022723"/>
    </source>
</evidence>
<comment type="caution">
    <text evidence="10">The sequence shown here is derived from an EMBL/GenBank/DDBJ whole genome shotgun (WGS) entry which is preliminary data.</text>
</comment>
<comment type="cofactor">
    <cofactor evidence="6">
        <name>[2Fe-2S] cluster</name>
        <dbReference type="ChEBI" id="CHEBI:190135"/>
    </cofactor>
</comment>
<organism evidence="10 11">
    <name type="scientific">Desulfosporosinus acididurans</name>
    <dbReference type="NCBI Taxonomy" id="476652"/>
    <lineage>
        <taxon>Bacteria</taxon>
        <taxon>Bacillati</taxon>
        <taxon>Bacillota</taxon>
        <taxon>Clostridia</taxon>
        <taxon>Eubacteriales</taxon>
        <taxon>Desulfitobacteriaceae</taxon>
        <taxon>Desulfosporosinus</taxon>
    </lineage>
</organism>
<dbReference type="InterPro" id="IPR013785">
    <property type="entry name" value="Aldolase_TIM"/>
</dbReference>
<evidence type="ECO:0000259" key="9">
    <source>
        <dbReference type="PROSITE" id="PS51918"/>
    </source>
</evidence>
<dbReference type="SFLD" id="SFLDG01060">
    <property type="entry name" value="BATS_domain_containing"/>
    <property type="match status" value="1"/>
</dbReference>
<dbReference type="EMBL" id="LDZY01000002">
    <property type="protein sequence ID" value="KLU67330.1"/>
    <property type="molecule type" value="Genomic_DNA"/>
</dbReference>
<dbReference type="GO" id="GO:0046872">
    <property type="term" value="F:metal ion binding"/>
    <property type="evidence" value="ECO:0007669"/>
    <property type="project" value="UniProtKB-KW"/>
</dbReference>
<reference evidence="10 11" key="1">
    <citation type="submission" date="2015-06" db="EMBL/GenBank/DDBJ databases">
        <title>Draft genome of the moderately acidophilic sulfate reducer Candidatus Desulfosporosinus acididurans strain M1.</title>
        <authorList>
            <person name="Poehlein A."/>
            <person name="Petzsch P."/>
            <person name="Johnson B.D."/>
            <person name="Schloemann M."/>
            <person name="Daniel R."/>
            <person name="Muehling M."/>
        </authorList>
    </citation>
    <scope>NUCLEOTIDE SEQUENCE [LARGE SCALE GENOMIC DNA]</scope>
    <source>
        <strain evidence="10 11">M1</strain>
    </source>
</reference>
<dbReference type="CDD" id="cd01335">
    <property type="entry name" value="Radical_SAM"/>
    <property type="match status" value="1"/>
</dbReference>
<evidence type="ECO:0000256" key="8">
    <source>
        <dbReference type="PIRSR" id="PIRSR004762-2"/>
    </source>
</evidence>
<dbReference type="SUPFAM" id="SSF102114">
    <property type="entry name" value="Radical SAM enzymes"/>
    <property type="match status" value="1"/>
</dbReference>
<evidence type="ECO:0000313" key="10">
    <source>
        <dbReference type="EMBL" id="KLU67330.1"/>
    </source>
</evidence>
<dbReference type="SFLD" id="SFLDS00029">
    <property type="entry name" value="Radical_SAM"/>
    <property type="match status" value="1"/>
</dbReference>
<dbReference type="SFLD" id="SFLDG01280">
    <property type="entry name" value="HydE/PylB-like"/>
    <property type="match status" value="1"/>
</dbReference>
<evidence type="ECO:0000256" key="1">
    <source>
        <dbReference type="ARBA" id="ARBA00022485"/>
    </source>
</evidence>
<dbReference type="SFLD" id="SFLDG01082">
    <property type="entry name" value="B12-binding_domain_containing"/>
    <property type="match status" value="1"/>
</dbReference>
<keyword evidence="1 7" id="KW-0004">4Fe-4S</keyword>
<feature type="binding site" evidence="7">
    <location>
        <position position="71"/>
    </location>
    <ligand>
        <name>[4Fe-4S] cluster</name>
        <dbReference type="ChEBI" id="CHEBI:49883"/>
        <note>4Fe-4S-S-AdoMet</note>
    </ligand>
</feature>
<dbReference type="AlphaFoldDB" id="A0A0J1FV65"/>
<dbReference type="PANTHER" id="PTHR43726">
    <property type="entry name" value="3-METHYLORNITHINE SYNTHASE"/>
    <property type="match status" value="1"/>
</dbReference>
<dbReference type="Gene3D" id="3.20.20.70">
    <property type="entry name" value="Aldolase class I"/>
    <property type="match status" value="1"/>
</dbReference>